<dbReference type="RefSeq" id="WP_340291716.1">
    <property type="nucleotide sequence ID" value="NZ_JBBJUP010000012.1"/>
</dbReference>
<dbReference type="InterPro" id="IPR017871">
    <property type="entry name" value="ABC_transporter-like_CS"/>
</dbReference>
<gene>
    <name evidence="7" type="ORF">WJX68_16310</name>
</gene>
<dbReference type="Proteomes" id="UP001364211">
    <property type="component" value="Unassembled WGS sequence"/>
</dbReference>
<dbReference type="GO" id="GO:0005524">
    <property type="term" value="F:ATP binding"/>
    <property type="evidence" value="ECO:0007669"/>
    <property type="project" value="UniProtKB-KW"/>
</dbReference>
<evidence type="ECO:0000256" key="4">
    <source>
        <dbReference type="ARBA" id="ARBA00022840"/>
    </source>
</evidence>
<evidence type="ECO:0000256" key="5">
    <source>
        <dbReference type="SAM" id="MobiDB-lite"/>
    </source>
</evidence>
<dbReference type="Pfam" id="PF08352">
    <property type="entry name" value="oligo_HPY"/>
    <property type="match status" value="2"/>
</dbReference>
<dbReference type="SUPFAM" id="SSF52540">
    <property type="entry name" value="P-loop containing nucleoside triphosphate hydrolases"/>
    <property type="match status" value="2"/>
</dbReference>
<dbReference type="InterPro" id="IPR027417">
    <property type="entry name" value="P-loop_NTPase"/>
</dbReference>
<evidence type="ECO:0000256" key="3">
    <source>
        <dbReference type="ARBA" id="ARBA00022741"/>
    </source>
</evidence>
<evidence type="ECO:0000313" key="8">
    <source>
        <dbReference type="Proteomes" id="UP001364211"/>
    </source>
</evidence>
<dbReference type="Pfam" id="PF00005">
    <property type="entry name" value="ABC_tran"/>
    <property type="match status" value="2"/>
</dbReference>
<dbReference type="PANTHER" id="PTHR43776:SF7">
    <property type="entry name" value="D,D-DIPEPTIDE TRANSPORT ATP-BINDING PROTEIN DDPF-RELATED"/>
    <property type="match status" value="1"/>
</dbReference>
<evidence type="ECO:0000259" key="6">
    <source>
        <dbReference type="PROSITE" id="PS50893"/>
    </source>
</evidence>
<dbReference type="InterPro" id="IPR003439">
    <property type="entry name" value="ABC_transporter-like_ATP-bd"/>
</dbReference>
<evidence type="ECO:0000256" key="1">
    <source>
        <dbReference type="ARBA" id="ARBA00005417"/>
    </source>
</evidence>
<protein>
    <submittedName>
        <fullName evidence="7">ABC transporter ATP-binding protein</fullName>
    </submittedName>
</protein>
<keyword evidence="4 7" id="KW-0067">ATP-binding</keyword>
<dbReference type="SMART" id="SM00382">
    <property type="entry name" value="AAA"/>
    <property type="match status" value="2"/>
</dbReference>
<dbReference type="Gene3D" id="3.40.50.300">
    <property type="entry name" value="P-loop containing nucleotide triphosphate hydrolases"/>
    <property type="match status" value="2"/>
</dbReference>
<dbReference type="InterPro" id="IPR050319">
    <property type="entry name" value="ABC_transp_ATP-bind"/>
</dbReference>
<dbReference type="CDD" id="cd03257">
    <property type="entry name" value="ABC_NikE_OppD_transporters"/>
    <property type="match status" value="2"/>
</dbReference>
<feature type="compositionally biased region" description="Low complexity" evidence="5">
    <location>
        <begin position="349"/>
        <end position="367"/>
    </location>
</feature>
<evidence type="ECO:0000256" key="2">
    <source>
        <dbReference type="ARBA" id="ARBA00022448"/>
    </source>
</evidence>
<accession>A0ABU8T971</accession>
<feature type="domain" description="ABC transporter" evidence="6">
    <location>
        <begin position="369"/>
        <end position="617"/>
    </location>
</feature>
<reference evidence="7 8" key="1">
    <citation type="submission" date="2024-03" db="EMBL/GenBank/DDBJ databases">
        <title>Draft genome sequence of Pseudonocardia sp. DW16-2.</title>
        <authorList>
            <person name="Duangmal K."/>
        </authorList>
    </citation>
    <scope>NUCLEOTIDE SEQUENCE [LARGE SCALE GENOMIC DNA]</scope>
    <source>
        <strain evidence="7 8">DW16-2</strain>
    </source>
</reference>
<dbReference type="EMBL" id="JBBJUP010000012">
    <property type="protein sequence ID" value="MEJ8280508.1"/>
    <property type="molecule type" value="Genomic_DNA"/>
</dbReference>
<feature type="domain" description="ABC transporter" evidence="6">
    <location>
        <begin position="20"/>
        <end position="270"/>
    </location>
</feature>
<keyword evidence="8" id="KW-1185">Reference proteome</keyword>
<dbReference type="PROSITE" id="PS00211">
    <property type="entry name" value="ABC_TRANSPORTER_1"/>
    <property type="match status" value="2"/>
</dbReference>
<comment type="similarity">
    <text evidence="1">Belongs to the ABC transporter superfamily.</text>
</comment>
<proteinExistence type="inferred from homology"/>
<keyword evidence="3" id="KW-0547">Nucleotide-binding</keyword>
<name>A0ABU8T971_9PSEU</name>
<sequence length="700" mass="76026">MAAETTPGTAQDAARHMLEVRDLRVHFRTDAGVVKAVDGVDWYVDKGETLAIVGESGSGKSVSAMSLMGLVPTPPATFPSGEVLLEGRSLLTMPESEQRRLRGKDIAMIFQDPLTALNPVYKVGDQIAEMIRAHDRGAGKVTARRRAVDLLGEVGIPNPATRAAQYPHEFSGGMRQRAMIAMALANDPKVLLADEPTTALDVTVQAQIMNLLEKLQEQRETAIVLITHDLGLVAAHADRIMVMYAGKVVETGTNDEIFAEPRHAYTYGLLSSLARMDQARPEKLEPIPGQPPNLAHVPSGCAFHPRCRFATAQCAETTPQLVPLTGRPGHAHACLHADRVAEAAEAPREPAAPGSEAAAEATAAGEPMLRTEGLTKTFPIRSGVLIQRTVGVVQAVDGIDLEIPEGQTLSLVGESGCGKSTAARAILRLHEPTSGTVHVDGRDVTALGQGELRSAREDMQIVFQDPYASLNPRMTVRSILSEKYELLGGELTDTTIPELLETVGLSAEYAERYPHEFSGGQRQRVGIARAIALNPKFVVLDEPVSALDVSIQAQVLNLLEQLQRDFGLTYLFIAHDLSVVRHISDRVAVMYLGNVVEVADRDDLFDRPQHPYTQALISAVPIPDPEVERTRERIVLTGDVPNPADPPSGCRFRTRCWKHLELSDGDKQRCIDDKPVLQIGSGPSHRVACHFAEEREVLRA</sequence>
<dbReference type="PANTHER" id="PTHR43776">
    <property type="entry name" value="TRANSPORT ATP-BINDING PROTEIN"/>
    <property type="match status" value="1"/>
</dbReference>
<keyword evidence="2" id="KW-0813">Transport</keyword>
<dbReference type="NCBIfam" id="TIGR01727">
    <property type="entry name" value="oligo_HPY"/>
    <property type="match status" value="2"/>
</dbReference>
<evidence type="ECO:0000313" key="7">
    <source>
        <dbReference type="EMBL" id="MEJ8280508.1"/>
    </source>
</evidence>
<dbReference type="NCBIfam" id="NF007739">
    <property type="entry name" value="PRK10419.1"/>
    <property type="match status" value="2"/>
</dbReference>
<comment type="caution">
    <text evidence="7">The sequence shown here is derived from an EMBL/GenBank/DDBJ whole genome shotgun (WGS) entry which is preliminary data.</text>
</comment>
<organism evidence="7 8">
    <name type="scientific">Pseudonocardia spirodelae</name>
    <dbReference type="NCBI Taxonomy" id="3133431"/>
    <lineage>
        <taxon>Bacteria</taxon>
        <taxon>Bacillati</taxon>
        <taxon>Actinomycetota</taxon>
        <taxon>Actinomycetes</taxon>
        <taxon>Pseudonocardiales</taxon>
        <taxon>Pseudonocardiaceae</taxon>
        <taxon>Pseudonocardia</taxon>
    </lineage>
</organism>
<dbReference type="InterPro" id="IPR003593">
    <property type="entry name" value="AAA+_ATPase"/>
</dbReference>
<dbReference type="NCBIfam" id="NF008453">
    <property type="entry name" value="PRK11308.1"/>
    <property type="match status" value="2"/>
</dbReference>
<feature type="region of interest" description="Disordered" evidence="5">
    <location>
        <begin position="342"/>
        <end position="367"/>
    </location>
</feature>
<dbReference type="PROSITE" id="PS50893">
    <property type="entry name" value="ABC_TRANSPORTER_2"/>
    <property type="match status" value="2"/>
</dbReference>
<dbReference type="InterPro" id="IPR013563">
    <property type="entry name" value="Oligopep_ABC_C"/>
</dbReference>